<evidence type="ECO:0000313" key="4">
    <source>
        <dbReference type="EMBL" id="VWL91494.1"/>
    </source>
</evidence>
<dbReference type="InterPro" id="IPR002410">
    <property type="entry name" value="Peptidase_S33"/>
</dbReference>
<evidence type="ECO:0000259" key="3">
    <source>
        <dbReference type="Pfam" id="PF00561"/>
    </source>
</evidence>
<keyword evidence="2 4" id="KW-0378">Hydrolase</keyword>
<dbReference type="EC" id="3.4.11.5" evidence="4"/>
<name>A0A5K1ISC5_9ACTN</name>
<dbReference type="GO" id="GO:0006508">
    <property type="term" value="P:proteolysis"/>
    <property type="evidence" value="ECO:0007669"/>
    <property type="project" value="InterPro"/>
</dbReference>
<dbReference type="InterPro" id="IPR000073">
    <property type="entry name" value="AB_hydrolase_1"/>
</dbReference>
<sequence length="499" mass="55576">MVADLCASSLTAVELVNPKHRNERKYRMALITSYHVPGLYVEDHSIDVPLDWRGLEPMLLAVGSTMRRGAMPAPIAGAPESIKLFYRVVCAPDRINDDLPLLLFLQGGPGGESPRPLSPTSDGWIDEAVKHFRVVLPDQRGTGRSNCVDGRTIAALGERATAAGSDAARSQADFLKRHLAGSIVRDFEYLRLVGFGGKPWATLGQSYGGFLTLSYLSLFPEGVAASFTCGGIPHVPASASEVYAHTFPRMAAKTQQYYDRYPADLERVAVLADALEEQKPVLPDGSPMTVERLQLMGSDFGMKPSFERMHWMIDHAFVDGDGTLSCGSSVSDSFLMRAFERTSTRTNPLYWTLQEFIYADGDTMPIRWAAAEEKAHRAEFDTLARPLMFTGEAMFPWMFEQMPELKPFKPAMDLLMEDTSWGKIYDPQRLACNEVPLQAAVYFDDMYVDSGLQLDTLSRVGNSHAWVTNEFEHDGLHGNVVFKHLFDEALNRGDLRRIF</sequence>
<dbReference type="AlphaFoldDB" id="A0A5K1ISC5"/>
<dbReference type="InterPro" id="IPR051601">
    <property type="entry name" value="Serine_prot/Carboxylest_S33"/>
</dbReference>
<dbReference type="EMBL" id="CABWIH010000029">
    <property type="protein sequence ID" value="VWL91494.1"/>
    <property type="molecule type" value="Genomic_DNA"/>
</dbReference>
<keyword evidence="4" id="KW-0645">Protease</keyword>
<dbReference type="Proteomes" id="UP000330807">
    <property type="component" value="Unassembled WGS sequence"/>
</dbReference>
<protein>
    <submittedName>
        <fullName evidence="4">Proline iminopeptidase</fullName>
        <ecNumber evidence="4">3.4.11.5</ecNumber>
    </submittedName>
</protein>
<evidence type="ECO:0000256" key="1">
    <source>
        <dbReference type="ARBA" id="ARBA00010088"/>
    </source>
</evidence>
<dbReference type="PRINTS" id="PR00793">
    <property type="entry name" value="PROAMNOPTASE"/>
</dbReference>
<keyword evidence="4" id="KW-0031">Aminopeptidase</keyword>
<evidence type="ECO:0000256" key="2">
    <source>
        <dbReference type="ARBA" id="ARBA00022801"/>
    </source>
</evidence>
<proteinExistence type="inferred from homology"/>
<dbReference type="SUPFAM" id="SSF53474">
    <property type="entry name" value="alpha/beta-Hydrolases"/>
    <property type="match status" value="1"/>
</dbReference>
<dbReference type="PANTHER" id="PTHR43248:SF2">
    <property type="entry name" value="PROLYL AMINOPEPTIDASE"/>
    <property type="match status" value="1"/>
</dbReference>
<gene>
    <name evidence="4" type="primary">pip</name>
    <name evidence="4" type="ORF">LMKDKBCB_01340</name>
</gene>
<dbReference type="Gene3D" id="3.40.50.1820">
    <property type="entry name" value="alpha/beta hydrolase"/>
    <property type="match status" value="1"/>
</dbReference>
<organism evidence="4 5">
    <name type="scientific">Collinsella aerofaciens</name>
    <dbReference type="NCBI Taxonomy" id="74426"/>
    <lineage>
        <taxon>Bacteria</taxon>
        <taxon>Bacillati</taxon>
        <taxon>Actinomycetota</taxon>
        <taxon>Coriobacteriia</taxon>
        <taxon>Coriobacteriales</taxon>
        <taxon>Coriobacteriaceae</taxon>
        <taxon>Collinsella</taxon>
    </lineage>
</organism>
<dbReference type="InterPro" id="IPR029058">
    <property type="entry name" value="AB_hydrolase_fold"/>
</dbReference>
<dbReference type="PANTHER" id="PTHR43248">
    <property type="entry name" value="2-SUCCINYL-6-HYDROXY-2,4-CYCLOHEXADIENE-1-CARBOXYLATE SYNTHASE"/>
    <property type="match status" value="1"/>
</dbReference>
<feature type="domain" description="AB hydrolase-1" evidence="3">
    <location>
        <begin position="100"/>
        <end position="267"/>
    </location>
</feature>
<dbReference type="Pfam" id="PF00561">
    <property type="entry name" value="Abhydrolase_1"/>
    <property type="match status" value="1"/>
</dbReference>
<evidence type="ECO:0000313" key="5">
    <source>
        <dbReference type="Proteomes" id="UP000330807"/>
    </source>
</evidence>
<reference evidence="4 5" key="1">
    <citation type="submission" date="2019-10" db="EMBL/GenBank/DDBJ databases">
        <authorList>
            <person name="Wolf R A."/>
        </authorList>
    </citation>
    <scope>NUCLEOTIDE SEQUENCE [LARGE SCALE GENOMIC DNA]</scope>
    <source>
        <strain evidence="4">Collinsella_aerofaciens_AK_138A</strain>
    </source>
</reference>
<dbReference type="GO" id="GO:0004177">
    <property type="term" value="F:aminopeptidase activity"/>
    <property type="evidence" value="ECO:0007669"/>
    <property type="project" value="UniProtKB-KW"/>
</dbReference>
<accession>A0A5K1ISC5</accession>
<comment type="similarity">
    <text evidence="1">Belongs to the peptidase S33 family.</text>
</comment>